<dbReference type="SUPFAM" id="SSF56317">
    <property type="entry name" value="Carbon-nitrogen hydrolase"/>
    <property type="match status" value="1"/>
</dbReference>
<dbReference type="InterPro" id="IPR003010">
    <property type="entry name" value="C-N_Hydrolase"/>
</dbReference>
<evidence type="ECO:0000259" key="1">
    <source>
        <dbReference type="PROSITE" id="PS50263"/>
    </source>
</evidence>
<gene>
    <name evidence="2" type="ORF">LEA_05892</name>
</gene>
<comment type="caution">
    <text evidence="2">The sequence shown here is derived from an EMBL/GenBank/DDBJ whole genome shotgun (WGS) entry which is preliminary data.</text>
</comment>
<dbReference type="PROSITE" id="PS50263">
    <property type="entry name" value="CN_HYDROLASE"/>
    <property type="match status" value="1"/>
</dbReference>
<sequence length="33" mass="3631">MKIAIAQLNYTIGDIDGNTSKIIDAIQRAKAQR</sequence>
<proteinExistence type="predicted"/>
<name>K1TW80_9ZZZZ</name>
<organism evidence="2">
    <name type="scientific">human gut metagenome</name>
    <dbReference type="NCBI Taxonomy" id="408170"/>
    <lineage>
        <taxon>unclassified sequences</taxon>
        <taxon>metagenomes</taxon>
        <taxon>organismal metagenomes</taxon>
    </lineage>
</organism>
<protein>
    <recommendedName>
        <fullName evidence="1">CN hydrolase domain-containing protein</fullName>
    </recommendedName>
</protein>
<accession>K1TW80</accession>
<dbReference type="Gene3D" id="3.60.110.10">
    <property type="entry name" value="Carbon-nitrogen hydrolase"/>
    <property type="match status" value="1"/>
</dbReference>
<feature type="domain" description="CN hydrolase" evidence="1">
    <location>
        <begin position="1"/>
        <end position="33"/>
    </location>
</feature>
<feature type="non-terminal residue" evidence="2">
    <location>
        <position position="33"/>
    </location>
</feature>
<dbReference type="InterPro" id="IPR036526">
    <property type="entry name" value="C-N_Hydrolase_sf"/>
</dbReference>
<evidence type="ECO:0000313" key="2">
    <source>
        <dbReference type="EMBL" id="EKC74103.1"/>
    </source>
</evidence>
<dbReference type="AlphaFoldDB" id="K1TW80"/>
<dbReference type="EMBL" id="AJWY01003846">
    <property type="protein sequence ID" value="EKC74103.1"/>
    <property type="molecule type" value="Genomic_DNA"/>
</dbReference>
<reference evidence="2" key="1">
    <citation type="journal article" date="2013" name="Environ. Microbiol.">
        <title>Microbiota from the distal guts of lean and obese adolescents exhibit partial functional redundancy besides clear differences in community structure.</title>
        <authorList>
            <person name="Ferrer M."/>
            <person name="Ruiz A."/>
            <person name="Lanza F."/>
            <person name="Haange S.B."/>
            <person name="Oberbach A."/>
            <person name="Till H."/>
            <person name="Bargiela R."/>
            <person name="Campoy C."/>
            <person name="Segura M.T."/>
            <person name="Richter M."/>
            <person name="von Bergen M."/>
            <person name="Seifert J."/>
            <person name="Suarez A."/>
        </authorList>
    </citation>
    <scope>NUCLEOTIDE SEQUENCE</scope>
</reference>